<name>A0ABW0TZY6_9BACL</name>
<accession>A0ABW0TZY6</accession>
<dbReference type="PROSITE" id="PS50887">
    <property type="entry name" value="GGDEF"/>
    <property type="match status" value="1"/>
</dbReference>
<proteinExistence type="predicted"/>
<dbReference type="InterPro" id="IPR050469">
    <property type="entry name" value="Diguanylate_Cyclase"/>
</dbReference>
<dbReference type="RefSeq" id="WP_381445191.1">
    <property type="nucleotide sequence ID" value="NZ_JBHSNP010000026.1"/>
</dbReference>
<evidence type="ECO:0000259" key="2">
    <source>
        <dbReference type="PROSITE" id="PS50887"/>
    </source>
</evidence>
<dbReference type="GO" id="GO:0052621">
    <property type="term" value="F:diguanylate cyclase activity"/>
    <property type="evidence" value="ECO:0007669"/>
    <property type="project" value="UniProtKB-EC"/>
</dbReference>
<dbReference type="InterPro" id="IPR029016">
    <property type="entry name" value="GAF-like_dom_sf"/>
</dbReference>
<dbReference type="NCBIfam" id="TIGR00254">
    <property type="entry name" value="GGDEF"/>
    <property type="match status" value="1"/>
</dbReference>
<dbReference type="EC" id="2.7.7.65" evidence="3"/>
<organism evidence="3 4">
    <name type="scientific">Sporosarcina koreensis</name>
    <dbReference type="NCBI Taxonomy" id="334735"/>
    <lineage>
        <taxon>Bacteria</taxon>
        <taxon>Bacillati</taxon>
        <taxon>Bacillota</taxon>
        <taxon>Bacilli</taxon>
        <taxon>Bacillales</taxon>
        <taxon>Caryophanaceae</taxon>
        <taxon>Sporosarcina</taxon>
    </lineage>
</organism>
<feature type="transmembrane region" description="Helical" evidence="1">
    <location>
        <begin position="106"/>
        <end position="127"/>
    </location>
</feature>
<evidence type="ECO:0000313" key="4">
    <source>
        <dbReference type="Proteomes" id="UP001596071"/>
    </source>
</evidence>
<dbReference type="Gene3D" id="3.30.70.270">
    <property type="match status" value="1"/>
</dbReference>
<gene>
    <name evidence="3" type="ORF">ACFPTP_12020</name>
</gene>
<keyword evidence="1" id="KW-0472">Membrane</keyword>
<dbReference type="Pfam" id="PF13185">
    <property type="entry name" value="GAF_2"/>
    <property type="match status" value="1"/>
</dbReference>
<dbReference type="InterPro" id="IPR043128">
    <property type="entry name" value="Rev_trsase/Diguanyl_cyclase"/>
</dbReference>
<feature type="domain" description="GGDEF" evidence="2">
    <location>
        <begin position="425"/>
        <end position="567"/>
    </location>
</feature>
<dbReference type="SUPFAM" id="SSF55073">
    <property type="entry name" value="Nucleotide cyclase"/>
    <property type="match status" value="1"/>
</dbReference>
<feature type="transmembrane region" description="Helical" evidence="1">
    <location>
        <begin position="177"/>
        <end position="196"/>
    </location>
</feature>
<feature type="transmembrane region" description="Helical" evidence="1">
    <location>
        <begin position="139"/>
        <end position="157"/>
    </location>
</feature>
<dbReference type="InterPro" id="IPR029787">
    <property type="entry name" value="Nucleotide_cyclase"/>
</dbReference>
<dbReference type="EMBL" id="JBHSNP010000026">
    <property type="protein sequence ID" value="MFC5603946.1"/>
    <property type="molecule type" value="Genomic_DNA"/>
</dbReference>
<dbReference type="InterPro" id="IPR003018">
    <property type="entry name" value="GAF"/>
</dbReference>
<feature type="transmembrane region" description="Helical" evidence="1">
    <location>
        <begin position="6"/>
        <end position="28"/>
    </location>
</feature>
<keyword evidence="4" id="KW-1185">Reference proteome</keyword>
<dbReference type="SUPFAM" id="SSF55781">
    <property type="entry name" value="GAF domain-like"/>
    <property type="match status" value="1"/>
</dbReference>
<dbReference type="Gene3D" id="3.30.450.40">
    <property type="match status" value="1"/>
</dbReference>
<dbReference type="PANTHER" id="PTHR45138:SF9">
    <property type="entry name" value="DIGUANYLATE CYCLASE DGCM-RELATED"/>
    <property type="match status" value="1"/>
</dbReference>
<keyword evidence="3" id="KW-0808">Transferase</keyword>
<dbReference type="Pfam" id="PF00990">
    <property type="entry name" value="GGDEF"/>
    <property type="match status" value="1"/>
</dbReference>
<dbReference type="SMART" id="SM00267">
    <property type="entry name" value="GGDEF"/>
    <property type="match status" value="1"/>
</dbReference>
<dbReference type="CDD" id="cd01949">
    <property type="entry name" value="GGDEF"/>
    <property type="match status" value="1"/>
</dbReference>
<keyword evidence="3" id="KW-0548">Nucleotidyltransferase</keyword>
<sequence length="567" mass="64767">MSEKKWSTIILFIIWLLIVPPGIAYFLITQMPESINYAYLLLFIIFGVLTAVFPIMMNGQPITLVMWATLPAFLMYGIAIEMIIMQLSVLAILFVKKSSQKKSHRFFINSIIMFILSTVAAGAFFVVGGKTGSMDFWTLLIGVAVYRLVHTTTNLGLLNMYFEAMGLKSPFTTKDNIFEYATLILILPLAVTFYLMLNMVGIASFLLLGFPFFMTITIIRLHSRSEKINQYIKKAGQIGSELSVMTDEESVSTQFIKKTSELFRADYVFLFTNHDEWLELEKWYEKKRFVDRPFQTVQLGEGIAGMVFEKKEPVIYSKRKDWEQYATNSAPEELESVLCIPLTHNNETNGILLLGSNRKSAFGEYQLKILDLLGSYYIVALEKARYVYEALQRSERCALTKLYNYRYLEEKLHFEMNRMSMGDINDLSLIMLDIDHFKKVNDTYGHQSGNDILYGFARILEKALPENGTIGRYGGEEFVYILPDFSKAEAVDFAERLRLHIKQHAFTIIPDLGEDKYPVKVSVTSSVGVANAPTDTDEAMNLLRNADRALYIGAKQAGRDRVAEYVR</sequence>
<evidence type="ECO:0000256" key="1">
    <source>
        <dbReference type="SAM" id="Phobius"/>
    </source>
</evidence>
<protein>
    <submittedName>
        <fullName evidence="3">Sensor domain-containing diguanylate cyclase</fullName>
        <ecNumber evidence="3">2.7.7.65</ecNumber>
    </submittedName>
</protein>
<dbReference type="PANTHER" id="PTHR45138">
    <property type="entry name" value="REGULATORY COMPONENTS OF SENSORY TRANSDUCTION SYSTEM"/>
    <property type="match status" value="1"/>
</dbReference>
<comment type="caution">
    <text evidence="3">The sequence shown here is derived from an EMBL/GenBank/DDBJ whole genome shotgun (WGS) entry which is preliminary data.</text>
</comment>
<evidence type="ECO:0000313" key="3">
    <source>
        <dbReference type="EMBL" id="MFC5603946.1"/>
    </source>
</evidence>
<dbReference type="Proteomes" id="UP001596071">
    <property type="component" value="Unassembled WGS sequence"/>
</dbReference>
<keyword evidence="1" id="KW-0812">Transmembrane</keyword>
<feature type="transmembrane region" description="Helical" evidence="1">
    <location>
        <begin position="35"/>
        <end position="53"/>
    </location>
</feature>
<feature type="transmembrane region" description="Helical" evidence="1">
    <location>
        <begin position="73"/>
        <end position="94"/>
    </location>
</feature>
<dbReference type="InterPro" id="IPR000160">
    <property type="entry name" value="GGDEF_dom"/>
</dbReference>
<keyword evidence="1" id="KW-1133">Transmembrane helix</keyword>
<reference evidence="4" key="1">
    <citation type="journal article" date="2019" name="Int. J. Syst. Evol. Microbiol.">
        <title>The Global Catalogue of Microorganisms (GCM) 10K type strain sequencing project: providing services to taxonomists for standard genome sequencing and annotation.</title>
        <authorList>
            <consortium name="The Broad Institute Genomics Platform"/>
            <consortium name="The Broad Institute Genome Sequencing Center for Infectious Disease"/>
            <person name="Wu L."/>
            <person name="Ma J."/>
        </authorList>
    </citation>
    <scope>NUCLEOTIDE SEQUENCE [LARGE SCALE GENOMIC DNA]</scope>
    <source>
        <strain evidence="4">KACC 11299</strain>
    </source>
</reference>